<dbReference type="Pfam" id="PF00873">
    <property type="entry name" value="ACR_tran"/>
    <property type="match status" value="1"/>
</dbReference>
<dbReference type="Gene3D" id="3.30.70.1440">
    <property type="entry name" value="Multidrug efflux transporter AcrB pore domain"/>
    <property type="match status" value="1"/>
</dbReference>
<evidence type="ECO:0000256" key="1">
    <source>
        <dbReference type="ARBA" id="ARBA00004651"/>
    </source>
</evidence>
<organism evidence="9">
    <name type="scientific">uncultured bacterium CSLG7</name>
    <dbReference type="NCBI Taxonomy" id="1091577"/>
    <lineage>
        <taxon>Bacteria</taxon>
        <taxon>environmental samples</taxon>
    </lineage>
</organism>
<dbReference type="PANTHER" id="PTHR32063">
    <property type="match status" value="1"/>
</dbReference>
<dbReference type="Gene3D" id="3.30.70.1430">
    <property type="entry name" value="Multidrug efflux transporter AcrB pore domain"/>
    <property type="match status" value="2"/>
</dbReference>
<feature type="transmembrane region" description="Helical" evidence="8">
    <location>
        <begin position="281"/>
        <end position="302"/>
    </location>
</feature>
<keyword evidence="5 8" id="KW-0812">Transmembrane</keyword>
<feature type="transmembrane region" description="Helical" evidence="8">
    <location>
        <begin position="384"/>
        <end position="411"/>
    </location>
</feature>
<sequence length="955" mass="103417">MTSSSGLGSTSITLQFNLDRDIDAAARDVEAAINSARGYLPTNLPSNPTYRKVNPSDAPIFILALTSDTLDKGAMYDAASTIIAQKLSQIKGVGQVVVGGSALPSVRIELNPDAVNKYGIGLEQVRTALANANANTPKGHFSDGQRMWEVGANDQIFKAADYQHLIVSYHGGSAVKISDIGEAVDSVEDLRNSGYVNNKPSVLVIIFRQPGANVIDTVDLVRAALPQLHAAVSQAIDMRVAMDQTVTIRASVRDVERVLVISIGLVILVVFVFLRNLRTTFIPSVVVPVSLIGTFGIMYLLGYSVDTLSLMALAVSTGFVVDDAIVVIENITRYLEQGMKPMQAALKGAQEIGFTVIAISVSLVAVFIPLLLMQGLVGRLFREFAVTLSVAIAVSMIVSLTTTPMMCAHLLKSEQKHGWLYQTTERGFTFVVNTYGKALNVVLRHSFVTLLILLVTVALNIYLFIRVPKGFFPEQDTGRLNGSVQADQDTSFQEMDKLLKQYVSIVSADPAVDSANGFTGGGRGGATNSARMFISLKPLEERKVSADQIIARLRPKLTRVSGATLYLTSFQDLRVGGRQSNAEYQFTLRSDNVQDLTAFGPRMLAQLQMIPAITDVNSDQQNRGLQTYIEYDRKTAARFGISSQLVDNTLYDAFGQRPVSTMYTSLNQYHVVMEAAPQYWQRPEILKTIYVIAPSGQAVPLNAFAHFAPDVAALSITHQGLYPAITMSFNLKPGVALGDAVNQIQAAANHAGLPPGMETFFAGTAQVYQDSLNSEPLLIAAALATVYLVLGILYESYVHPVTILSTLPSAGVGALLALLLTHTDLSIIAMIGMILLIGIVKKNAILMIDFALAAERNEGKSSRDSIYEACMLRFRPILMTTMAALLGALPLALGTGTGFELRRPLGITIIGGLIVSQVLTLFTTPVVYLYFDRLQHWRARDRPARQPAEALGSET</sequence>
<dbReference type="GO" id="GO:0042910">
    <property type="term" value="F:xenobiotic transmembrane transporter activity"/>
    <property type="evidence" value="ECO:0007669"/>
    <property type="project" value="TreeGrafter"/>
</dbReference>
<feature type="transmembrane region" description="Helical" evidence="8">
    <location>
        <begin position="258"/>
        <end position="274"/>
    </location>
</feature>
<evidence type="ECO:0000256" key="4">
    <source>
        <dbReference type="ARBA" id="ARBA00022519"/>
    </source>
</evidence>
<evidence type="ECO:0000256" key="8">
    <source>
        <dbReference type="SAM" id="Phobius"/>
    </source>
</evidence>
<keyword evidence="3" id="KW-1003">Cell membrane</keyword>
<dbReference type="SUPFAM" id="SSF82714">
    <property type="entry name" value="Multidrug efflux transporter AcrB TolC docking domain, DN and DC subdomains"/>
    <property type="match status" value="2"/>
</dbReference>
<dbReference type="EMBL" id="JF429404">
    <property type="protein sequence ID" value="AEQ20277.1"/>
    <property type="molecule type" value="Genomic_DNA"/>
</dbReference>
<dbReference type="InterPro" id="IPR027463">
    <property type="entry name" value="AcrB_DN_DC_subdom"/>
</dbReference>
<dbReference type="SUPFAM" id="SSF82693">
    <property type="entry name" value="Multidrug efflux transporter AcrB pore domain, PN1, PN2, PC1 and PC2 subdomains"/>
    <property type="match status" value="4"/>
</dbReference>
<dbReference type="Gene3D" id="3.30.2090.10">
    <property type="entry name" value="Multidrug efflux transporter AcrB TolC docking domain, DN and DC subdomains"/>
    <property type="match status" value="2"/>
</dbReference>
<proteinExistence type="predicted"/>
<comment type="subcellular location">
    <subcellularLocation>
        <location evidence="1">Cell membrane</location>
        <topology evidence="1">Multi-pass membrane protein</topology>
    </subcellularLocation>
</comment>
<feature type="transmembrane region" description="Helical" evidence="8">
    <location>
        <begin position="777"/>
        <end position="794"/>
    </location>
</feature>
<dbReference type="AlphaFoldDB" id="G4WV25"/>
<dbReference type="GO" id="GO:0005886">
    <property type="term" value="C:plasma membrane"/>
    <property type="evidence" value="ECO:0007669"/>
    <property type="project" value="UniProtKB-SubCell"/>
</dbReference>
<dbReference type="InterPro" id="IPR001036">
    <property type="entry name" value="Acrflvin-R"/>
</dbReference>
<dbReference type="FunFam" id="1.20.1640.10:FF:000001">
    <property type="entry name" value="Efflux pump membrane transporter"/>
    <property type="match status" value="1"/>
</dbReference>
<keyword evidence="7 8" id="KW-0472">Membrane</keyword>
<evidence type="ECO:0000256" key="5">
    <source>
        <dbReference type="ARBA" id="ARBA00022692"/>
    </source>
</evidence>
<feature type="transmembrane region" description="Helical" evidence="8">
    <location>
        <begin position="905"/>
        <end position="931"/>
    </location>
</feature>
<feature type="transmembrane region" description="Helical" evidence="8">
    <location>
        <begin position="447"/>
        <end position="465"/>
    </location>
</feature>
<dbReference type="SUPFAM" id="SSF82866">
    <property type="entry name" value="Multidrug efflux transporter AcrB transmembrane domain"/>
    <property type="match status" value="2"/>
</dbReference>
<keyword evidence="4" id="KW-0997">Cell inner membrane</keyword>
<dbReference type="Gene3D" id="3.30.70.1320">
    <property type="entry name" value="Multidrug efflux transporter AcrB pore domain like"/>
    <property type="match status" value="1"/>
</dbReference>
<evidence type="ECO:0000256" key="3">
    <source>
        <dbReference type="ARBA" id="ARBA00022475"/>
    </source>
</evidence>
<evidence type="ECO:0000256" key="2">
    <source>
        <dbReference type="ARBA" id="ARBA00022448"/>
    </source>
</evidence>
<dbReference type="Gene3D" id="1.20.1640.10">
    <property type="entry name" value="Multidrug efflux transporter AcrB transmembrane domain"/>
    <property type="match status" value="2"/>
</dbReference>
<reference evidence="9" key="1">
    <citation type="journal article" date="2004" name="Appl. Environ. Microbiol.">
        <title>Long-chain N-acyltyrosine synthases from environmental DNA.</title>
        <authorList>
            <person name="Brady S.F."/>
            <person name="Chao C.J."/>
            <person name="Clardy J."/>
        </authorList>
    </citation>
    <scope>NUCLEOTIDE SEQUENCE</scope>
</reference>
<dbReference type="PRINTS" id="PR00702">
    <property type="entry name" value="ACRIFLAVINRP"/>
</dbReference>
<keyword evidence="2" id="KW-0813">Transport</keyword>
<dbReference type="PANTHER" id="PTHR32063:SF34">
    <property type="entry name" value="MULTIDRUG RESISTANCE PROTEIN MDTC"/>
    <property type="match status" value="1"/>
</dbReference>
<feature type="transmembrane region" description="Helical" evidence="8">
    <location>
        <begin position="874"/>
        <end position="893"/>
    </location>
</feature>
<name>G4WV25_9BACT</name>
<feature type="transmembrane region" description="Helical" evidence="8">
    <location>
        <begin position="827"/>
        <end position="853"/>
    </location>
</feature>
<evidence type="ECO:0000256" key="7">
    <source>
        <dbReference type="ARBA" id="ARBA00023136"/>
    </source>
</evidence>
<reference evidence="9" key="2">
    <citation type="journal article" date="2011" name="J. Bacteriol.">
        <title>Long-chain N-acyl amino acid synthases are linked to the putative PEP-CTERM/exosortase protein-sorting system in Gram-negative bacteria.</title>
        <authorList>
            <person name="Craig J.W."/>
            <person name="Cherry M.A."/>
            <person name="Brady S.F."/>
        </authorList>
    </citation>
    <scope>NUCLEOTIDE SEQUENCE</scope>
</reference>
<keyword evidence="6 8" id="KW-1133">Transmembrane helix</keyword>
<protein>
    <submittedName>
        <fullName evidence="9">AcrB/AcrD/AcrF family protein</fullName>
    </submittedName>
</protein>
<evidence type="ECO:0000313" key="9">
    <source>
        <dbReference type="EMBL" id="AEQ20277.1"/>
    </source>
</evidence>
<accession>G4WV25</accession>
<feature type="transmembrane region" description="Helical" evidence="8">
    <location>
        <begin position="352"/>
        <end position="372"/>
    </location>
</feature>
<evidence type="ECO:0000256" key="6">
    <source>
        <dbReference type="ARBA" id="ARBA00022989"/>
    </source>
</evidence>